<evidence type="ECO:0000256" key="1">
    <source>
        <dbReference type="SAM" id="Phobius"/>
    </source>
</evidence>
<name>A0AAV1IXA0_9NEOP</name>
<dbReference type="Proteomes" id="UP001497472">
    <property type="component" value="Unassembled WGS sequence"/>
</dbReference>
<feature type="transmembrane region" description="Helical" evidence="1">
    <location>
        <begin position="95"/>
        <end position="116"/>
    </location>
</feature>
<accession>A0AAV1IXA0</accession>
<dbReference type="PANTHER" id="PTHR35270:SF2">
    <property type="entry name" value="FUSELESS, ISOFORM A"/>
    <property type="match status" value="1"/>
</dbReference>
<keyword evidence="1" id="KW-0472">Membrane</keyword>
<comment type="caution">
    <text evidence="2">The sequence shown here is derived from an EMBL/GenBank/DDBJ whole genome shotgun (WGS) entry which is preliminary data.</text>
</comment>
<dbReference type="AlphaFoldDB" id="A0AAV1IXA0"/>
<evidence type="ECO:0000313" key="2">
    <source>
        <dbReference type="EMBL" id="CAK1540734.1"/>
    </source>
</evidence>
<sequence length="199" mass="21412">MRGSTAGLTDTLAGGSHAHATLLEFADQVFGSAVVAPAVVAYWKATWSLMDIYLIPQHPVYSAIAALVFGLGLNWLLCVLQTPLAKFINLDKGRFTFYVLTRLYTCVAGIGCVGAWRGVWNLLNECTGDGAQTVLSTTAAATLSLAALRTLRNIIAAPFAVVIDSPKDFFDVPTMFRTVSICSLVCLLFSSFFSLFNCL</sequence>
<dbReference type="GO" id="GO:0042734">
    <property type="term" value="C:presynaptic membrane"/>
    <property type="evidence" value="ECO:0007669"/>
    <property type="project" value="TreeGrafter"/>
</dbReference>
<dbReference type="Pfam" id="PF15993">
    <property type="entry name" value="Fuseless"/>
    <property type="match status" value="1"/>
</dbReference>
<dbReference type="GO" id="GO:0070073">
    <property type="term" value="P:clustering of voltage-gated calcium channels"/>
    <property type="evidence" value="ECO:0007669"/>
    <property type="project" value="TreeGrafter"/>
</dbReference>
<evidence type="ECO:0000313" key="3">
    <source>
        <dbReference type="Proteomes" id="UP001497472"/>
    </source>
</evidence>
<dbReference type="GO" id="GO:0007274">
    <property type="term" value="P:neuromuscular synaptic transmission"/>
    <property type="evidence" value="ECO:0007669"/>
    <property type="project" value="TreeGrafter"/>
</dbReference>
<dbReference type="GO" id="GO:0007270">
    <property type="term" value="P:neuron-neuron synaptic transmission"/>
    <property type="evidence" value="ECO:0007669"/>
    <property type="project" value="TreeGrafter"/>
</dbReference>
<feature type="transmembrane region" description="Helical" evidence="1">
    <location>
        <begin position="175"/>
        <end position="196"/>
    </location>
</feature>
<keyword evidence="1" id="KW-1133">Transmembrane helix</keyword>
<keyword evidence="3" id="KW-1185">Reference proteome</keyword>
<keyword evidence="1" id="KW-0812">Transmembrane</keyword>
<feature type="transmembrane region" description="Helical" evidence="1">
    <location>
        <begin position="60"/>
        <end position="83"/>
    </location>
</feature>
<organism evidence="2 3">
    <name type="scientific">Leptosia nina</name>
    <dbReference type="NCBI Taxonomy" id="320188"/>
    <lineage>
        <taxon>Eukaryota</taxon>
        <taxon>Metazoa</taxon>
        <taxon>Ecdysozoa</taxon>
        <taxon>Arthropoda</taxon>
        <taxon>Hexapoda</taxon>
        <taxon>Insecta</taxon>
        <taxon>Pterygota</taxon>
        <taxon>Neoptera</taxon>
        <taxon>Endopterygota</taxon>
        <taxon>Lepidoptera</taxon>
        <taxon>Glossata</taxon>
        <taxon>Ditrysia</taxon>
        <taxon>Papilionoidea</taxon>
        <taxon>Pieridae</taxon>
        <taxon>Pierinae</taxon>
        <taxon>Leptosia</taxon>
    </lineage>
</organism>
<gene>
    <name evidence="2" type="ORF">LNINA_LOCUS766</name>
</gene>
<protein>
    <submittedName>
        <fullName evidence="2">Uncharacterized protein</fullName>
    </submittedName>
</protein>
<dbReference type="PANTHER" id="PTHR35270">
    <property type="entry name" value="FUSELESS, ISOFORM A"/>
    <property type="match status" value="1"/>
</dbReference>
<reference evidence="2 3" key="1">
    <citation type="submission" date="2023-11" db="EMBL/GenBank/DDBJ databases">
        <authorList>
            <person name="Okamura Y."/>
        </authorList>
    </citation>
    <scope>NUCLEOTIDE SEQUENCE [LARGE SCALE GENOMIC DNA]</scope>
</reference>
<dbReference type="InterPro" id="IPR032751">
    <property type="entry name" value="Fuseless"/>
</dbReference>
<proteinExistence type="predicted"/>
<dbReference type="EMBL" id="CAVLEF010000001">
    <property type="protein sequence ID" value="CAK1540734.1"/>
    <property type="molecule type" value="Genomic_DNA"/>
</dbReference>